<dbReference type="PROSITE" id="PS50191">
    <property type="entry name" value="CRAL_TRIO"/>
    <property type="match status" value="1"/>
</dbReference>
<dbReference type="Proteomes" id="UP001558652">
    <property type="component" value="Unassembled WGS sequence"/>
</dbReference>
<reference evidence="2 3" key="1">
    <citation type="submission" date="2024-07" db="EMBL/GenBank/DDBJ databases">
        <title>Chromosome-level genome assembly of the water stick insect Ranatra chinensis (Heteroptera: Nepidae).</title>
        <authorList>
            <person name="Liu X."/>
        </authorList>
    </citation>
    <scope>NUCLEOTIDE SEQUENCE [LARGE SCALE GENOMIC DNA]</scope>
    <source>
        <strain evidence="2">Cailab_2021Rc</strain>
        <tissue evidence="2">Muscle</tissue>
    </source>
</reference>
<evidence type="ECO:0000313" key="3">
    <source>
        <dbReference type="Proteomes" id="UP001558652"/>
    </source>
</evidence>
<sequence length="237" mass="27513">MDLFFCLRADAPEFFSDRDPLHPKIQEIFTMVDLLPLPKLTPEGYKCFVYRLAFPYADPEKFHFNDYVKTFFLVGDSRIRSEKQFPTGEVIIFDMDGFTFRHLTKVVLTSLRKYMQYAQEAHPVRLKQVHVINVSPLLDKAMSLAKPLIKSEVAQMIHFHLPGSSTLQEFVPIEIMPNEYGGQAGSIKDIKETWKKTAENNREWFLSDPWIADNSKRTDRKNMPGIMDGSFRSLIID</sequence>
<name>A0ABD0YUD8_9HEMI</name>
<protein>
    <recommendedName>
        <fullName evidence="1">CRAL-TRIO domain-containing protein</fullName>
    </recommendedName>
</protein>
<evidence type="ECO:0000259" key="1">
    <source>
        <dbReference type="PROSITE" id="PS50191"/>
    </source>
</evidence>
<dbReference type="Gene3D" id="3.40.525.10">
    <property type="entry name" value="CRAL-TRIO lipid binding domain"/>
    <property type="match status" value="1"/>
</dbReference>
<proteinExistence type="predicted"/>
<dbReference type="InterPro" id="IPR036865">
    <property type="entry name" value="CRAL-TRIO_dom_sf"/>
</dbReference>
<comment type="caution">
    <text evidence="2">The sequence shown here is derived from an EMBL/GenBank/DDBJ whole genome shotgun (WGS) entry which is preliminary data.</text>
</comment>
<dbReference type="Pfam" id="PF00650">
    <property type="entry name" value="CRAL_TRIO"/>
    <property type="match status" value="1"/>
</dbReference>
<dbReference type="AlphaFoldDB" id="A0ABD0YUD8"/>
<evidence type="ECO:0000313" key="2">
    <source>
        <dbReference type="EMBL" id="KAL1139590.1"/>
    </source>
</evidence>
<dbReference type="SUPFAM" id="SSF52087">
    <property type="entry name" value="CRAL/TRIO domain"/>
    <property type="match status" value="1"/>
</dbReference>
<organism evidence="2 3">
    <name type="scientific">Ranatra chinensis</name>
    <dbReference type="NCBI Taxonomy" id="642074"/>
    <lineage>
        <taxon>Eukaryota</taxon>
        <taxon>Metazoa</taxon>
        <taxon>Ecdysozoa</taxon>
        <taxon>Arthropoda</taxon>
        <taxon>Hexapoda</taxon>
        <taxon>Insecta</taxon>
        <taxon>Pterygota</taxon>
        <taxon>Neoptera</taxon>
        <taxon>Paraneoptera</taxon>
        <taxon>Hemiptera</taxon>
        <taxon>Heteroptera</taxon>
        <taxon>Panheteroptera</taxon>
        <taxon>Nepomorpha</taxon>
        <taxon>Nepidae</taxon>
        <taxon>Ranatrinae</taxon>
        <taxon>Ranatra</taxon>
    </lineage>
</organism>
<dbReference type="PRINTS" id="PR00180">
    <property type="entry name" value="CRETINALDHBP"/>
</dbReference>
<gene>
    <name evidence="2" type="ORF">AAG570_006572</name>
</gene>
<accession>A0ABD0YUD8</accession>
<keyword evidence="3" id="KW-1185">Reference proteome</keyword>
<dbReference type="InterPro" id="IPR001251">
    <property type="entry name" value="CRAL-TRIO_dom"/>
</dbReference>
<feature type="domain" description="CRAL-TRIO" evidence="1">
    <location>
        <begin position="22"/>
        <end position="188"/>
    </location>
</feature>
<dbReference type="CDD" id="cd00170">
    <property type="entry name" value="SEC14"/>
    <property type="match status" value="1"/>
</dbReference>
<dbReference type="PANTHER" id="PTHR10174">
    <property type="entry name" value="ALPHA-TOCOPHEROL TRANSFER PROTEIN-RELATED"/>
    <property type="match status" value="1"/>
</dbReference>
<dbReference type="PANTHER" id="PTHR10174:SF222">
    <property type="entry name" value="GH10083P-RELATED"/>
    <property type="match status" value="1"/>
</dbReference>
<dbReference type="Gene3D" id="1.20.5.1200">
    <property type="entry name" value="Alpha-tocopherol transfer"/>
    <property type="match status" value="1"/>
</dbReference>
<dbReference type="SMART" id="SM00516">
    <property type="entry name" value="SEC14"/>
    <property type="match status" value="1"/>
</dbReference>
<dbReference type="EMBL" id="JBFDAA010000002">
    <property type="protein sequence ID" value="KAL1139590.1"/>
    <property type="molecule type" value="Genomic_DNA"/>
</dbReference>